<keyword evidence="2" id="KW-1185">Reference proteome</keyword>
<dbReference type="STRING" id="1122181.GCA_000382265_01357"/>
<dbReference type="RefSeq" id="WP_087209500.1">
    <property type="nucleotide sequence ID" value="NZ_CP021431.1"/>
</dbReference>
<reference evidence="1 2" key="1">
    <citation type="submission" date="2017-05" db="EMBL/GenBank/DDBJ databases">
        <title>Genome Sequence of Loktanella vestfoldensis Strain SMR4r Isolated from a Culture of the Diatom Skeletonema marinoi.</title>
        <authorList>
            <person name="Topel M."/>
            <person name="Pinder M.I.M."/>
            <person name="Johansson O.N."/>
            <person name="Kourtchenko O."/>
            <person name="Godhe A."/>
            <person name="Clarke A.K."/>
        </authorList>
    </citation>
    <scope>NUCLEOTIDE SEQUENCE [LARGE SCALE GENOMIC DNA]</scope>
    <source>
        <strain evidence="1 2">SMR4r</strain>
    </source>
</reference>
<evidence type="ECO:0000313" key="1">
    <source>
        <dbReference type="EMBL" id="ARU02090.1"/>
    </source>
</evidence>
<dbReference type="AlphaFoldDB" id="A0A1Y0EF31"/>
<protein>
    <recommendedName>
        <fullName evidence="3">Lipoprotein</fullName>
    </recommendedName>
</protein>
<organism evidence="1 2">
    <name type="scientific">Yoonia vestfoldensis</name>
    <dbReference type="NCBI Taxonomy" id="245188"/>
    <lineage>
        <taxon>Bacteria</taxon>
        <taxon>Pseudomonadati</taxon>
        <taxon>Pseudomonadota</taxon>
        <taxon>Alphaproteobacteria</taxon>
        <taxon>Rhodobacterales</taxon>
        <taxon>Paracoccaceae</taxon>
        <taxon>Yoonia</taxon>
    </lineage>
</organism>
<proteinExistence type="predicted"/>
<dbReference type="KEGG" id="lvs:LOKVESSMR4R_02796"/>
<evidence type="ECO:0000313" key="2">
    <source>
        <dbReference type="Proteomes" id="UP000195273"/>
    </source>
</evidence>
<dbReference type="OrthoDB" id="7691501at2"/>
<dbReference type="Proteomes" id="UP000195273">
    <property type="component" value="Chromosome"/>
</dbReference>
<gene>
    <name evidence="1" type="ORF">LOKVESSMR4R_02796</name>
</gene>
<evidence type="ECO:0008006" key="3">
    <source>
        <dbReference type="Google" id="ProtNLM"/>
    </source>
</evidence>
<dbReference type="EMBL" id="CP021431">
    <property type="protein sequence ID" value="ARU02090.1"/>
    <property type="molecule type" value="Genomic_DNA"/>
</dbReference>
<accession>A0A1Y0EF31</accession>
<name>A0A1Y0EF31_9RHOB</name>
<sequence length="91" mass="9593">MRWAAVLVLGLAACGPVSPDRAADRCEDRARAAQGPQIGLTLGANSNSGPFASGSIGITSDAIRGRDPLQVYDDCVFRLTGETPIRPVRLR</sequence>